<dbReference type="Proteomes" id="UP000324897">
    <property type="component" value="Chromosome 2"/>
</dbReference>
<protein>
    <recommendedName>
        <fullName evidence="4">Aldehyde oxygenase (deformylating)</fullName>
    </recommendedName>
</protein>
<dbReference type="EMBL" id="RWGY01000013">
    <property type="protein sequence ID" value="TVU25239.1"/>
    <property type="molecule type" value="Genomic_DNA"/>
</dbReference>
<dbReference type="InterPro" id="IPR050307">
    <property type="entry name" value="Sterol_Desaturase_Related"/>
</dbReference>
<comment type="caution">
    <text evidence="2">The sequence shown here is derived from an EMBL/GenBank/DDBJ whole genome shotgun (WGS) entry which is preliminary data.</text>
</comment>
<evidence type="ECO:0000313" key="2">
    <source>
        <dbReference type="EMBL" id="TVU25239.1"/>
    </source>
</evidence>
<evidence type="ECO:0008006" key="4">
    <source>
        <dbReference type="Google" id="ProtNLM"/>
    </source>
</evidence>
<feature type="signal peptide" evidence="1">
    <location>
        <begin position="1"/>
        <end position="31"/>
    </location>
</feature>
<keyword evidence="3" id="KW-1185">Reference proteome</keyword>
<dbReference type="Gramene" id="TVU25239">
    <property type="protein sequence ID" value="TVU25239"/>
    <property type="gene ID" value="EJB05_27729"/>
</dbReference>
<dbReference type="AlphaFoldDB" id="A0A5J9UN30"/>
<gene>
    <name evidence="2" type="ORF">EJB05_27729</name>
</gene>
<feature type="non-terminal residue" evidence="2">
    <location>
        <position position="92"/>
    </location>
</feature>
<keyword evidence="1" id="KW-0732">Signal</keyword>
<accession>A0A5J9UN30</accession>
<dbReference type="PANTHER" id="PTHR11863">
    <property type="entry name" value="STEROL DESATURASE"/>
    <property type="match status" value="1"/>
</dbReference>
<reference evidence="2 3" key="1">
    <citation type="journal article" date="2019" name="Sci. Rep.">
        <title>A high-quality genome of Eragrostis curvula grass provides insights into Poaceae evolution and supports new strategies to enhance forage quality.</title>
        <authorList>
            <person name="Carballo J."/>
            <person name="Santos B.A.C.M."/>
            <person name="Zappacosta D."/>
            <person name="Garbus I."/>
            <person name="Selva J.P."/>
            <person name="Gallo C.A."/>
            <person name="Diaz A."/>
            <person name="Albertini E."/>
            <person name="Caccamo M."/>
            <person name="Echenique V."/>
        </authorList>
    </citation>
    <scope>NUCLEOTIDE SEQUENCE [LARGE SCALE GENOMIC DNA]</scope>
    <source>
        <strain evidence="3">cv. Victoria</strain>
        <tissue evidence="2">Leaf</tissue>
    </source>
</reference>
<evidence type="ECO:0000313" key="3">
    <source>
        <dbReference type="Proteomes" id="UP000324897"/>
    </source>
</evidence>
<proteinExistence type="predicted"/>
<feature type="chain" id="PRO_5023818071" description="Aldehyde oxygenase (deformylating)" evidence="1">
    <location>
        <begin position="32"/>
        <end position="92"/>
    </location>
</feature>
<organism evidence="2 3">
    <name type="scientific">Eragrostis curvula</name>
    <name type="common">weeping love grass</name>
    <dbReference type="NCBI Taxonomy" id="38414"/>
    <lineage>
        <taxon>Eukaryota</taxon>
        <taxon>Viridiplantae</taxon>
        <taxon>Streptophyta</taxon>
        <taxon>Embryophyta</taxon>
        <taxon>Tracheophyta</taxon>
        <taxon>Spermatophyta</taxon>
        <taxon>Magnoliopsida</taxon>
        <taxon>Liliopsida</taxon>
        <taxon>Poales</taxon>
        <taxon>Poaceae</taxon>
        <taxon>PACMAD clade</taxon>
        <taxon>Chloridoideae</taxon>
        <taxon>Eragrostideae</taxon>
        <taxon>Eragrostidinae</taxon>
        <taxon>Eragrostis</taxon>
    </lineage>
</organism>
<name>A0A5J9UN30_9POAL</name>
<sequence>MQAQLYIVPCHITTHWLWFLICLLEAIEVHCRYDFPFSPAKFIPFYGGAEYRDYHHYIGGRGSSNFASVFTYRDYIYGSNKGSTGTTRQALQ</sequence>
<evidence type="ECO:0000256" key="1">
    <source>
        <dbReference type="SAM" id="SignalP"/>
    </source>
</evidence>
<feature type="non-terminal residue" evidence="2">
    <location>
        <position position="1"/>
    </location>
</feature>
<dbReference type="OrthoDB" id="1658724at2759"/>